<dbReference type="AlphaFoldDB" id="A0A2R6QZW2"/>
<dbReference type="Proteomes" id="UP000241394">
    <property type="component" value="Chromosome LG11"/>
</dbReference>
<dbReference type="STRING" id="1590841.A0A2R6QZW2"/>
<dbReference type="EMBL" id="NKQK01000011">
    <property type="protein sequence ID" value="PSS17913.1"/>
    <property type="molecule type" value="Genomic_DNA"/>
</dbReference>
<evidence type="ECO:0000313" key="2">
    <source>
        <dbReference type="Proteomes" id="UP000241394"/>
    </source>
</evidence>
<comment type="caution">
    <text evidence="1">The sequence shown here is derived from an EMBL/GenBank/DDBJ whole genome shotgun (WGS) entry which is preliminary data.</text>
</comment>
<dbReference type="Gramene" id="PSS17913">
    <property type="protein sequence ID" value="PSS17913"/>
    <property type="gene ID" value="CEY00_Acc12604"/>
</dbReference>
<sequence length="116" mass="13456">MDVGNWCNSGRHGHAGWSRGFSETEHDNFSPFNTVATGSKVPVWRQLWRKIKREKRKIFECYSSTVQINYDPYAYAQNFDEGSSSWDDLDDLSRSFSARFAVPARIFEKSEEGMMD</sequence>
<dbReference type="OMA" id="LENCHCV"/>
<reference evidence="2" key="2">
    <citation type="journal article" date="2018" name="BMC Genomics">
        <title>A manually annotated Actinidia chinensis var. chinensis (kiwifruit) genome highlights the challenges associated with draft genomes and gene prediction in plants.</title>
        <authorList>
            <person name="Pilkington S.M."/>
            <person name="Crowhurst R."/>
            <person name="Hilario E."/>
            <person name="Nardozza S."/>
            <person name="Fraser L."/>
            <person name="Peng Y."/>
            <person name="Gunaseelan K."/>
            <person name="Simpson R."/>
            <person name="Tahir J."/>
            <person name="Deroles S.C."/>
            <person name="Templeton K."/>
            <person name="Luo Z."/>
            <person name="Davy M."/>
            <person name="Cheng C."/>
            <person name="McNeilage M."/>
            <person name="Scaglione D."/>
            <person name="Liu Y."/>
            <person name="Zhang Q."/>
            <person name="Datson P."/>
            <person name="De Silva N."/>
            <person name="Gardiner S.E."/>
            <person name="Bassett H."/>
            <person name="Chagne D."/>
            <person name="McCallum J."/>
            <person name="Dzierzon H."/>
            <person name="Deng C."/>
            <person name="Wang Y.Y."/>
            <person name="Barron L."/>
            <person name="Manako K."/>
            <person name="Bowen J."/>
            <person name="Foster T.M."/>
            <person name="Erridge Z.A."/>
            <person name="Tiffin H."/>
            <person name="Waite C.N."/>
            <person name="Davies K.M."/>
            <person name="Grierson E.P."/>
            <person name="Laing W.A."/>
            <person name="Kirk R."/>
            <person name="Chen X."/>
            <person name="Wood M."/>
            <person name="Montefiori M."/>
            <person name="Brummell D.A."/>
            <person name="Schwinn K.E."/>
            <person name="Catanach A."/>
            <person name="Fullerton C."/>
            <person name="Li D."/>
            <person name="Meiyalaghan S."/>
            <person name="Nieuwenhuizen N."/>
            <person name="Read N."/>
            <person name="Prakash R."/>
            <person name="Hunter D."/>
            <person name="Zhang H."/>
            <person name="McKenzie M."/>
            <person name="Knabel M."/>
            <person name="Harris A."/>
            <person name="Allan A.C."/>
            <person name="Gleave A."/>
            <person name="Chen A."/>
            <person name="Janssen B.J."/>
            <person name="Plunkett B."/>
            <person name="Ampomah-Dwamena C."/>
            <person name="Voogd C."/>
            <person name="Leif D."/>
            <person name="Lafferty D."/>
            <person name="Souleyre E.J.F."/>
            <person name="Varkonyi-Gasic E."/>
            <person name="Gambi F."/>
            <person name="Hanley J."/>
            <person name="Yao J.L."/>
            <person name="Cheung J."/>
            <person name="David K.M."/>
            <person name="Warren B."/>
            <person name="Marsh K."/>
            <person name="Snowden K.C."/>
            <person name="Lin-Wang K."/>
            <person name="Brian L."/>
            <person name="Martinez-Sanchez M."/>
            <person name="Wang M."/>
            <person name="Ileperuma N."/>
            <person name="Macnee N."/>
            <person name="Campin R."/>
            <person name="McAtee P."/>
            <person name="Drummond R.S.M."/>
            <person name="Espley R.V."/>
            <person name="Ireland H.S."/>
            <person name="Wu R."/>
            <person name="Atkinson R.G."/>
            <person name="Karunairetnam S."/>
            <person name="Bulley S."/>
            <person name="Chunkath S."/>
            <person name="Hanley Z."/>
            <person name="Storey R."/>
            <person name="Thrimawithana A.H."/>
            <person name="Thomson S."/>
            <person name="David C."/>
            <person name="Testolin R."/>
            <person name="Huang H."/>
            <person name="Hellens R.P."/>
            <person name="Schaffer R.J."/>
        </authorList>
    </citation>
    <scope>NUCLEOTIDE SEQUENCE [LARGE SCALE GENOMIC DNA]</scope>
    <source>
        <strain evidence="2">cv. Red5</strain>
    </source>
</reference>
<protein>
    <submittedName>
        <fullName evidence="1">Protein HIRA like</fullName>
    </submittedName>
</protein>
<organism evidence="1 2">
    <name type="scientific">Actinidia chinensis var. chinensis</name>
    <name type="common">Chinese soft-hair kiwi</name>
    <dbReference type="NCBI Taxonomy" id="1590841"/>
    <lineage>
        <taxon>Eukaryota</taxon>
        <taxon>Viridiplantae</taxon>
        <taxon>Streptophyta</taxon>
        <taxon>Embryophyta</taxon>
        <taxon>Tracheophyta</taxon>
        <taxon>Spermatophyta</taxon>
        <taxon>Magnoliopsida</taxon>
        <taxon>eudicotyledons</taxon>
        <taxon>Gunneridae</taxon>
        <taxon>Pentapetalae</taxon>
        <taxon>asterids</taxon>
        <taxon>Ericales</taxon>
        <taxon>Actinidiaceae</taxon>
        <taxon>Actinidia</taxon>
    </lineage>
</organism>
<keyword evidence="2" id="KW-1185">Reference proteome</keyword>
<evidence type="ECO:0000313" key="1">
    <source>
        <dbReference type="EMBL" id="PSS17913.1"/>
    </source>
</evidence>
<reference evidence="1 2" key="1">
    <citation type="submission" date="2017-07" db="EMBL/GenBank/DDBJ databases">
        <title>An improved, manually edited Actinidia chinensis var. chinensis (kiwifruit) genome highlights the challenges associated with draft genomes and gene prediction in plants.</title>
        <authorList>
            <person name="Pilkington S."/>
            <person name="Crowhurst R."/>
            <person name="Hilario E."/>
            <person name="Nardozza S."/>
            <person name="Fraser L."/>
            <person name="Peng Y."/>
            <person name="Gunaseelan K."/>
            <person name="Simpson R."/>
            <person name="Tahir J."/>
            <person name="Deroles S."/>
            <person name="Templeton K."/>
            <person name="Luo Z."/>
            <person name="Davy M."/>
            <person name="Cheng C."/>
            <person name="Mcneilage M."/>
            <person name="Scaglione D."/>
            <person name="Liu Y."/>
            <person name="Zhang Q."/>
            <person name="Datson P."/>
            <person name="De Silva N."/>
            <person name="Gardiner S."/>
            <person name="Bassett H."/>
            <person name="Chagne D."/>
            <person name="Mccallum J."/>
            <person name="Dzierzon H."/>
            <person name="Deng C."/>
            <person name="Wang Y.-Y."/>
            <person name="Barron N."/>
            <person name="Manako K."/>
            <person name="Bowen J."/>
            <person name="Foster T."/>
            <person name="Erridge Z."/>
            <person name="Tiffin H."/>
            <person name="Waite C."/>
            <person name="Davies K."/>
            <person name="Grierson E."/>
            <person name="Laing W."/>
            <person name="Kirk R."/>
            <person name="Chen X."/>
            <person name="Wood M."/>
            <person name="Montefiori M."/>
            <person name="Brummell D."/>
            <person name="Schwinn K."/>
            <person name="Catanach A."/>
            <person name="Fullerton C."/>
            <person name="Li D."/>
            <person name="Meiyalaghan S."/>
            <person name="Nieuwenhuizen N."/>
            <person name="Read N."/>
            <person name="Prakash R."/>
            <person name="Hunter D."/>
            <person name="Zhang H."/>
            <person name="Mckenzie M."/>
            <person name="Knabel M."/>
            <person name="Harris A."/>
            <person name="Allan A."/>
            <person name="Chen A."/>
            <person name="Janssen B."/>
            <person name="Plunkett B."/>
            <person name="Dwamena C."/>
            <person name="Voogd C."/>
            <person name="Leif D."/>
            <person name="Lafferty D."/>
            <person name="Souleyre E."/>
            <person name="Varkonyi-Gasic E."/>
            <person name="Gambi F."/>
            <person name="Hanley J."/>
            <person name="Yao J.-L."/>
            <person name="Cheung J."/>
            <person name="David K."/>
            <person name="Warren B."/>
            <person name="Marsh K."/>
            <person name="Snowden K."/>
            <person name="Lin-Wang K."/>
            <person name="Brian L."/>
            <person name="Martinez-Sanchez M."/>
            <person name="Wang M."/>
            <person name="Ileperuma N."/>
            <person name="Macnee N."/>
            <person name="Campin R."/>
            <person name="Mcatee P."/>
            <person name="Drummond R."/>
            <person name="Espley R."/>
            <person name="Ireland H."/>
            <person name="Wu R."/>
            <person name="Atkinson R."/>
            <person name="Karunairetnam S."/>
            <person name="Bulley S."/>
            <person name="Chunkath S."/>
            <person name="Hanley Z."/>
            <person name="Storey R."/>
            <person name="Thrimawithana A."/>
            <person name="Thomson S."/>
            <person name="David C."/>
            <person name="Testolin R."/>
        </authorList>
    </citation>
    <scope>NUCLEOTIDE SEQUENCE [LARGE SCALE GENOMIC DNA]</scope>
    <source>
        <strain evidence="2">cv. Red5</strain>
        <tissue evidence="1">Young leaf</tissue>
    </source>
</reference>
<name>A0A2R6QZW2_ACTCC</name>
<dbReference type="PANTHER" id="PTHR33168">
    <property type="entry name" value="STRESS INDUCED PROTEIN-RELATED"/>
    <property type="match status" value="1"/>
</dbReference>
<dbReference type="InParanoid" id="A0A2R6QZW2"/>
<proteinExistence type="predicted"/>
<gene>
    <name evidence="1" type="ORF">CEY00_Acc12604</name>
</gene>
<dbReference type="OrthoDB" id="1688035at2759"/>
<dbReference type="FunCoup" id="A0A2R6QZW2">
    <property type="interactions" value="140"/>
</dbReference>
<accession>A0A2R6QZW2</accession>